<organism evidence="1 2">
    <name type="scientific">Sulfurovum riftiae</name>
    <dbReference type="NCBI Taxonomy" id="1630136"/>
    <lineage>
        <taxon>Bacteria</taxon>
        <taxon>Pseudomonadati</taxon>
        <taxon>Campylobacterota</taxon>
        <taxon>Epsilonproteobacteria</taxon>
        <taxon>Campylobacterales</taxon>
        <taxon>Sulfurovaceae</taxon>
        <taxon>Sulfurovum</taxon>
    </lineage>
</organism>
<gene>
    <name evidence="1" type="ORF">AS592_03115</name>
</gene>
<dbReference type="OrthoDB" id="9811577at2"/>
<protein>
    <recommendedName>
        <fullName evidence="3">STAS/SEC14 domain-containing protein</fullName>
    </recommendedName>
</protein>
<dbReference type="AlphaFoldDB" id="A0A151CER8"/>
<comment type="caution">
    <text evidence="1">The sequence shown here is derived from an EMBL/GenBank/DDBJ whole genome shotgun (WGS) entry which is preliminary data.</text>
</comment>
<accession>A0A151CER8</accession>
<dbReference type="InterPro" id="IPR021866">
    <property type="entry name" value="SpoIIAA-like"/>
</dbReference>
<dbReference type="InterPro" id="IPR038396">
    <property type="entry name" value="SpoIIAA-like_sf"/>
</dbReference>
<dbReference type="Pfam" id="PF11964">
    <property type="entry name" value="SpoIIAA-like"/>
    <property type="match status" value="1"/>
</dbReference>
<sequence>MLHVTLDRENALAVLEPDGALSKEDFDNAVKVIDPFIEEKGKLNGIVISAESFPGWEDFAALSRHITFIKNHHKKIKRLAFATDTAVIDYSKAIAAPFIDAEIKVFPFARFEEAKAWVAAAEENA</sequence>
<keyword evidence="2" id="KW-1185">Reference proteome</keyword>
<evidence type="ECO:0000313" key="1">
    <source>
        <dbReference type="EMBL" id="KYJ85743.1"/>
    </source>
</evidence>
<evidence type="ECO:0000313" key="2">
    <source>
        <dbReference type="Proteomes" id="UP000075359"/>
    </source>
</evidence>
<reference evidence="1 2" key="1">
    <citation type="submission" date="2015-11" db="EMBL/GenBank/DDBJ databases">
        <title>Draft genome of Sulfurovum riftiae 1812E, a member of the Epsilonproteobacteria isolated from the tube of the deep-sea hydrothermal vent tubewom Riftia pachyptila.</title>
        <authorList>
            <person name="Vetriani C."/>
            <person name="Giovannelli D."/>
        </authorList>
    </citation>
    <scope>NUCLEOTIDE SEQUENCE [LARGE SCALE GENOMIC DNA]</scope>
    <source>
        <strain evidence="1 2">1812E</strain>
    </source>
</reference>
<dbReference type="SUPFAM" id="SSF52091">
    <property type="entry name" value="SpoIIaa-like"/>
    <property type="match status" value="1"/>
</dbReference>
<dbReference type="Proteomes" id="UP000075359">
    <property type="component" value="Unassembled WGS sequence"/>
</dbReference>
<name>A0A151CER8_9BACT</name>
<dbReference type="Gene3D" id="3.40.50.10600">
    <property type="entry name" value="SpoIIaa-like domains"/>
    <property type="match status" value="1"/>
</dbReference>
<dbReference type="InterPro" id="IPR036513">
    <property type="entry name" value="STAS_dom_sf"/>
</dbReference>
<dbReference type="STRING" id="1630136.AS592_03115"/>
<dbReference type="RefSeq" id="WP_067332157.1">
    <property type="nucleotide sequence ID" value="NZ_LNKT01000067.1"/>
</dbReference>
<proteinExistence type="predicted"/>
<evidence type="ECO:0008006" key="3">
    <source>
        <dbReference type="Google" id="ProtNLM"/>
    </source>
</evidence>
<dbReference type="EMBL" id="LNKT01000067">
    <property type="protein sequence ID" value="KYJ85743.1"/>
    <property type="molecule type" value="Genomic_DNA"/>
</dbReference>